<dbReference type="PANTHER" id="PTHR30028">
    <property type="entry name" value="UPF0014 INNER MEMBRANE PROTEIN YBBM-RELATED"/>
    <property type="match status" value="1"/>
</dbReference>
<organism evidence="8 9">
    <name type="scientific">Filobasidium floriforme</name>
    <dbReference type="NCBI Taxonomy" id="5210"/>
    <lineage>
        <taxon>Eukaryota</taxon>
        <taxon>Fungi</taxon>
        <taxon>Dikarya</taxon>
        <taxon>Basidiomycota</taxon>
        <taxon>Agaricomycotina</taxon>
        <taxon>Tremellomycetes</taxon>
        <taxon>Filobasidiales</taxon>
        <taxon>Filobasidiaceae</taxon>
        <taxon>Filobasidium</taxon>
    </lineage>
</organism>
<evidence type="ECO:0000256" key="7">
    <source>
        <dbReference type="SAM" id="Phobius"/>
    </source>
</evidence>
<keyword evidence="4 7" id="KW-1133">Transmembrane helix</keyword>
<protein>
    <submittedName>
        <fullName evidence="8">Uncharacterized protein</fullName>
    </submittedName>
</protein>
<keyword evidence="9" id="KW-1185">Reference proteome</keyword>
<keyword evidence="5 7" id="KW-0472">Membrane</keyword>
<proteinExistence type="inferred from homology"/>
<dbReference type="AlphaFoldDB" id="A0A8K0NRQ8"/>
<feature type="region of interest" description="Disordered" evidence="6">
    <location>
        <begin position="311"/>
        <end position="332"/>
    </location>
</feature>
<dbReference type="EMBL" id="JABELV010000030">
    <property type="protein sequence ID" value="KAG7562531.1"/>
    <property type="molecule type" value="Genomic_DNA"/>
</dbReference>
<evidence type="ECO:0000256" key="3">
    <source>
        <dbReference type="ARBA" id="ARBA00022692"/>
    </source>
</evidence>
<dbReference type="GO" id="GO:0005886">
    <property type="term" value="C:plasma membrane"/>
    <property type="evidence" value="ECO:0007669"/>
    <property type="project" value="TreeGrafter"/>
</dbReference>
<dbReference type="InterPro" id="IPR005226">
    <property type="entry name" value="UPF0014_fam"/>
</dbReference>
<comment type="similarity">
    <text evidence="2">Belongs to the UPF0014 family.</text>
</comment>
<feature type="compositionally biased region" description="Basic and acidic residues" evidence="6">
    <location>
        <begin position="321"/>
        <end position="332"/>
    </location>
</feature>
<name>A0A8K0NRQ8_9TREE</name>
<gene>
    <name evidence="8" type="ORF">FFLO_02005</name>
</gene>
<accession>A0A8K0NRQ8</accession>
<feature type="transmembrane region" description="Helical" evidence="7">
    <location>
        <begin position="20"/>
        <end position="39"/>
    </location>
</feature>
<evidence type="ECO:0000313" key="9">
    <source>
        <dbReference type="Proteomes" id="UP000812966"/>
    </source>
</evidence>
<comment type="subcellular location">
    <subcellularLocation>
        <location evidence="1">Membrane</location>
        <topology evidence="1">Multi-pass membrane protein</topology>
    </subcellularLocation>
</comment>
<evidence type="ECO:0000256" key="6">
    <source>
        <dbReference type="SAM" id="MobiDB-lite"/>
    </source>
</evidence>
<keyword evidence="3 7" id="KW-0812">Transmembrane</keyword>
<dbReference type="Proteomes" id="UP000812966">
    <property type="component" value="Unassembled WGS sequence"/>
</dbReference>
<feature type="transmembrane region" description="Helical" evidence="7">
    <location>
        <begin position="205"/>
        <end position="224"/>
    </location>
</feature>
<evidence type="ECO:0000256" key="1">
    <source>
        <dbReference type="ARBA" id="ARBA00004141"/>
    </source>
</evidence>
<feature type="transmembrane region" description="Helical" evidence="7">
    <location>
        <begin position="71"/>
        <end position="92"/>
    </location>
</feature>
<evidence type="ECO:0000256" key="5">
    <source>
        <dbReference type="ARBA" id="ARBA00023136"/>
    </source>
</evidence>
<feature type="transmembrane region" description="Helical" evidence="7">
    <location>
        <begin position="236"/>
        <end position="261"/>
    </location>
</feature>
<comment type="caution">
    <text evidence="8">The sequence shown here is derived from an EMBL/GenBank/DDBJ whole genome shotgun (WGS) entry which is preliminary data.</text>
</comment>
<sequence length="332" mass="36162">MDSMMLAESQPGQAPDLSWVNVALALSFVSIDAILSVIFNLGIASSLIVAAGRCVLQLSVMGLVLDKVFAAGNIWGVFGIAALLNVLGAIEATFNKSKKRFHNMFPMVLLAMMSSTFPIGVLGSQYAMAERPFWKPNQFVPIIGMILGNAISAIGISVNFVHKEFTENRDKIETYLAMGASRFEACKPIGKEALKLALLPTINQMSVIGLISIPGMMTGALIAGKSVEQAARLQMILIFMISASSAFSCLLTIFFALSTLTDKKHRIRLDRLNAEKPLFYRWRDAAGAAIWKGIRKVGSKVGRVLRVTKKKEPVQNGSPSERTRLLPNEEGR</sequence>
<reference evidence="8" key="1">
    <citation type="submission" date="2020-04" db="EMBL/GenBank/DDBJ databases">
        <title>Analysis of mating type loci in Filobasidium floriforme.</title>
        <authorList>
            <person name="Nowrousian M."/>
        </authorList>
    </citation>
    <scope>NUCLEOTIDE SEQUENCE</scope>
    <source>
        <strain evidence="8">CBS 6242</strain>
    </source>
</reference>
<evidence type="ECO:0000256" key="4">
    <source>
        <dbReference type="ARBA" id="ARBA00022989"/>
    </source>
</evidence>
<evidence type="ECO:0000313" key="8">
    <source>
        <dbReference type="EMBL" id="KAG7562531.1"/>
    </source>
</evidence>
<feature type="transmembrane region" description="Helical" evidence="7">
    <location>
        <begin position="139"/>
        <end position="161"/>
    </location>
</feature>
<dbReference type="Pfam" id="PF03649">
    <property type="entry name" value="UPF0014"/>
    <property type="match status" value="1"/>
</dbReference>
<feature type="transmembrane region" description="Helical" evidence="7">
    <location>
        <begin position="104"/>
        <end position="127"/>
    </location>
</feature>
<dbReference type="PANTHER" id="PTHR30028:SF0">
    <property type="entry name" value="PROTEIN ALUMINUM SENSITIVE 3"/>
    <property type="match status" value="1"/>
</dbReference>
<evidence type="ECO:0000256" key="2">
    <source>
        <dbReference type="ARBA" id="ARBA00005268"/>
    </source>
</evidence>